<proteinExistence type="predicted"/>
<evidence type="ECO:0000256" key="2">
    <source>
        <dbReference type="ARBA" id="ARBA00022741"/>
    </source>
</evidence>
<dbReference type="InterPro" id="IPR024704">
    <property type="entry name" value="SMC"/>
</dbReference>
<dbReference type="Pfam" id="PF06470">
    <property type="entry name" value="SMC_hinge"/>
    <property type="match status" value="1"/>
</dbReference>
<dbReference type="GO" id="GO:0003677">
    <property type="term" value="F:DNA binding"/>
    <property type="evidence" value="ECO:0007669"/>
    <property type="project" value="UniProtKB-KW"/>
</dbReference>
<feature type="coiled-coil region" evidence="6">
    <location>
        <begin position="653"/>
        <end position="722"/>
    </location>
</feature>
<evidence type="ECO:0000259" key="7">
    <source>
        <dbReference type="SMART" id="SM00968"/>
    </source>
</evidence>
<accession>A0A4R8M4Q1</accession>
<dbReference type="SMART" id="SM00968">
    <property type="entry name" value="SMC_hinge"/>
    <property type="match status" value="1"/>
</dbReference>
<dbReference type="RefSeq" id="WP_133957697.1">
    <property type="nucleotide sequence ID" value="NZ_SORI01000009.1"/>
</dbReference>
<dbReference type="AlphaFoldDB" id="A0A4R8M4Q1"/>
<dbReference type="InterPro" id="IPR036277">
    <property type="entry name" value="SMC_hinge_sf"/>
</dbReference>
<dbReference type="Gene3D" id="1.20.1060.20">
    <property type="match status" value="1"/>
</dbReference>
<feature type="domain" description="SMC hinge" evidence="7">
    <location>
        <begin position="504"/>
        <end position="620"/>
    </location>
</feature>
<dbReference type="PIRSF" id="PIRSF005719">
    <property type="entry name" value="SMC"/>
    <property type="match status" value="1"/>
</dbReference>
<evidence type="ECO:0000256" key="3">
    <source>
        <dbReference type="ARBA" id="ARBA00022840"/>
    </source>
</evidence>
<keyword evidence="1" id="KW-0963">Cytoplasm</keyword>
<dbReference type="GO" id="GO:0005524">
    <property type="term" value="F:ATP binding"/>
    <property type="evidence" value="ECO:0007669"/>
    <property type="project" value="UniProtKB-KW"/>
</dbReference>
<dbReference type="Gene3D" id="1.10.287.1490">
    <property type="match status" value="1"/>
</dbReference>
<dbReference type="InterPro" id="IPR011890">
    <property type="entry name" value="SMC_prok"/>
</dbReference>
<keyword evidence="2" id="KW-0547">Nucleotide-binding</keyword>
<dbReference type="SUPFAM" id="SSF75553">
    <property type="entry name" value="Smc hinge domain"/>
    <property type="match status" value="1"/>
</dbReference>
<keyword evidence="5" id="KW-0238">DNA-binding</keyword>
<evidence type="ECO:0000256" key="5">
    <source>
        <dbReference type="ARBA" id="ARBA00023125"/>
    </source>
</evidence>
<dbReference type="InterPro" id="IPR003395">
    <property type="entry name" value="RecF/RecN/SMC_N"/>
</dbReference>
<feature type="coiled-coil region" evidence="6">
    <location>
        <begin position="273"/>
        <end position="384"/>
    </location>
</feature>
<evidence type="ECO:0000256" key="4">
    <source>
        <dbReference type="ARBA" id="ARBA00023054"/>
    </source>
</evidence>
<dbReference type="GO" id="GO:0030261">
    <property type="term" value="P:chromosome condensation"/>
    <property type="evidence" value="ECO:0007669"/>
    <property type="project" value="InterPro"/>
</dbReference>
<name>A0A4R8M4Q1_9BACT</name>
<evidence type="ECO:0000313" key="8">
    <source>
        <dbReference type="EMBL" id="TDY60239.1"/>
    </source>
</evidence>
<dbReference type="EMBL" id="SORI01000009">
    <property type="protein sequence ID" value="TDY60239.1"/>
    <property type="molecule type" value="Genomic_DNA"/>
</dbReference>
<dbReference type="SUPFAM" id="SSF52540">
    <property type="entry name" value="P-loop containing nucleoside triphosphate hydrolases"/>
    <property type="match status" value="1"/>
</dbReference>
<organism evidence="8 9">
    <name type="scientific">Aminivibrio pyruvatiphilus</name>
    <dbReference type="NCBI Taxonomy" id="1005740"/>
    <lineage>
        <taxon>Bacteria</taxon>
        <taxon>Thermotogati</taxon>
        <taxon>Synergistota</taxon>
        <taxon>Synergistia</taxon>
        <taxon>Synergistales</taxon>
        <taxon>Aminobacteriaceae</taxon>
        <taxon>Aminivibrio</taxon>
    </lineage>
</organism>
<gene>
    <name evidence="8" type="ORF">C8D99_10995</name>
</gene>
<dbReference type="OrthoDB" id="9808768at2"/>
<reference evidence="8 9" key="1">
    <citation type="submission" date="2019-03" db="EMBL/GenBank/DDBJ databases">
        <title>Genomic Encyclopedia of Type Strains, Phase IV (KMG-IV): sequencing the most valuable type-strain genomes for metagenomic binning, comparative biology and taxonomic classification.</title>
        <authorList>
            <person name="Goeker M."/>
        </authorList>
    </citation>
    <scope>NUCLEOTIDE SEQUENCE [LARGE SCALE GENOMIC DNA]</scope>
    <source>
        <strain evidence="8 9">DSM 25964</strain>
    </source>
</reference>
<evidence type="ECO:0000256" key="6">
    <source>
        <dbReference type="SAM" id="Coils"/>
    </source>
</evidence>
<dbReference type="PANTHER" id="PTHR43977">
    <property type="entry name" value="STRUCTURAL MAINTENANCE OF CHROMOSOMES PROTEIN 3"/>
    <property type="match status" value="1"/>
</dbReference>
<sequence>MYIERLHLKGFKSFGASQDLVFSPGLTAIVGPNGSGKSNLLDALRWVLGDGGFQRLRIVRQGDLLFSGSVSIPPATRAEVALFIRQDGTAGAESCVLKRSFSPETGAVITVDGIRTRLSDLDAVKRLWKLEGDQFAFIGQGEVAEAIRQRPAQRRAHLELLFGIDQYRRKRNETSAKLVSAEEESLRLGALVAELTNRREEIAPAVALASRAKVITDGLEEKRRLFYFHRRRVLEKSLDALGEEIRTLGAEEAFRIRWRDLWEQMYGRSLRERGELEERVKCLRGDREELLRKREDLRRSCFAAAAAVREIRSRMASLEGEKKTLSARLGEMEAERGDILSKENALSAERASAVGERDRLRGRMNELRAAIEKELERKKNLSAALSALGGEKETLRSKKESREAFLADCDARIMASGKALAAMKEESAALEEKIAGLERREAEVVEAHGDAFAACRKTASALQQARKEAASLEAAAEDLKTAESSSYPEPVRFLTSAYRLGKLQIPVTVAAESFSCPPSITSALEAYLGGRQYWIFVKTLAEAGACIDLLKERRAGRATFLPLEKSRPRFPDRRAALPARGIVGWAMEIITPSDEWETCVSHLLGDLLLVEEYSVGAQLASRGASYPIASLEGEVFLPSGTVSGGRTRAAAGAIERRRRIREAEERLERVRQEAASLAAALEKEETLERARSAEKEALTLELRETRKRLEEKNRDMDIERAAGERLDRDRFQALADAASWEKRMAEIDGEMETLSASMPSQSGDDEEASLPARLAEAENTCVLLEERLSSVASLRNRAASELERTRERLTLLGGERESCLARERGEKERLERWGREQYVLFREIREKEAALQVLLEKEKLLASRSGRISARSRRAVEAAGAAGERARTIASKREVLNGELRQLAEMWEEQYPYSPEEAPSGEEGEAASAAVRRLERELRALGNVEWGALSEDQSLSARVAFLSEQLGDVRAAIGELRGIISETDRHVGVLFGEALENINSRFNSLFCRLFGGGEAWLRLQGPDPDDSPDEGEKEASPAWDAGVEIVARPPGKHLQNLAQLSGGEQTLTAIAYLFASMEVAGVPLAVLDEVDAALDESNLLRFGDLAREYSSPPGQGKGIQLLVMTHRRATMERADILYGVTLAEPGLSKVVGMKVEDWAEPEERDSRRFSGAVRR</sequence>
<dbReference type="Proteomes" id="UP000295066">
    <property type="component" value="Unassembled WGS sequence"/>
</dbReference>
<dbReference type="Gene3D" id="3.40.50.300">
    <property type="entry name" value="P-loop containing nucleotide triphosphate hydrolases"/>
    <property type="match status" value="2"/>
</dbReference>
<dbReference type="Gene3D" id="3.30.70.1620">
    <property type="match status" value="1"/>
</dbReference>
<dbReference type="Pfam" id="PF02463">
    <property type="entry name" value="SMC_N"/>
    <property type="match status" value="1"/>
</dbReference>
<keyword evidence="4 6" id="KW-0175">Coiled coil</keyword>
<dbReference type="GO" id="GO:0005694">
    <property type="term" value="C:chromosome"/>
    <property type="evidence" value="ECO:0007669"/>
    <property type="project" value="InterPro"/>
</dbReference>
<comment type="caution">
    <text evidence="8">The sequence shown here is derived from an EMBL/GenBank/DDBJ whole genome shotgun (WGS) entry which is preliminary data.</text>
</comment>
<dbReference type="NCBIfam" id="TIGR02168">
    <property type="entry name" value="SMC_prok_B"/>
    <property type="match status" value="1"/>
</dbReference>
<protein>
    <submittedName>
        <fullName evidence="8">Condensin subunit Smc</fullName>
    </submittedName>
</protein>
<dbReference type="GO" id="GO:0007062">
    <property type="term" value="P:sister chromatid cohesion"/>
    <property type="evidence" value="ECO:0007669"/>
    <property type="project" value="InterPro"/>
</dbReference>
<evidence type="ECO:0000256" key="1">
    <source>
        <dbReference type="ARBA" id="ARBA00022490"/>
    </source>
</evidence>
<feature type="coiled-coil region" evidence="6">
    <location>
        <begin position="420"/>
        <end position="482"/>
    </location>
</feature>
<keyword evidence="3" id="KW-0067">ATP-binding</keyword>
<dbReference type="InterPro" id="IPR010935">
    <property type="entry name" value="SMC_hinge"/>
</dbReference>
<keyword evidence="9" id="KW-1185">Reference proteome</keyword>
<evidence type="ECO:0000313" key="9">
    <source>
        <dbReference type="Proteomes" id="UP000295066"/>
    </source>
</evidence>
<dbReference type="InterPro" id="IPR027417">
    <property type="entry name" value="P-loop_NTPase"/>
</dbReference>
<dbReference type="GO" id="GO:0016887">
    <property type="term" value="F:ATP hydrolysis activity"/>
    <property type="evidence" value="ECO:0007669"/>
    <property type="project" value="InterPro"/>
</dbReference>